<organism evidence="1 2">
    <name type="scientific">Streptomyces thermolineatus</name>
    <dbReference type="NCBI Taxonomy" id="44033"/>
    <lineage>
        <taxon>Bacteria</taxon>
        <taxon>Bacillati</taxon>
        <taxon>Actinomycetota</taxon>
        <taxon>Actinomycetes</taxon>
        <taxon>Kitasatosporales</taxon>
        <taxon>Streptomycetaceae</taxon>
        <taxon>Streptomyces</taxon>
    </lineage>
</organism>
<keyword evidence="2" id="KW-1185">Reference proteome</keyword>
<dbReference type="InterPro" id="IPR031009">
    <property type="entry name" value="Tcm_partner"/>
</dbReference>
<name>A0ABN3MF96_9ACTN</name>
<dbReference type="EMBL" id="BAAATA010000028">
    <property type="protein sequence ID" value="GAA2500505.1"/>
    <property type="molecule type" value="Genomic_DNA"/>
</dbReference>
<dbReference type="NCBIfam" id="TIGR04474">
    <property type="entry name" value="tcm_partner"/>
    <property type="match status" value="1"/>
</dbReference>
<dbReference type="Proteomes" id="UP001501358">
    <property type="component" value="Unassembled WGS sequence"/>
</dbReference>
<reference evidence="1 2" key="1">
    <citation type="journal article" date="2019" name="Int. J. Syst. Evol. Microbiol.">
        <title>The Global Catalogue of Microorganisms (GCM) 10K type strain sequencing project: providing services to taxonomists for standard genome sequencing and annotation.</title>
        <authorList>
            <consortium name="The Broad Institute Genomics Platform"/>
            <consortium name="The Broad Institute Genome Sequencing Center for Infectious Disease"/>
            <person name="Wu L."/>
            <person name="Ma J."/>
        </authorList>
    </citation>
    <scope>NUCLEOTIDE SEQUENCE [LARGE SCALE GENOMIC DNA]</scope>
    <source>
        <strain evidence="1 2">JCM 6307</strain>
    </source>
</reference>
<evidence type="ECO:0000313" key="1">
    <source>
        <dbReference type="EMBL" id="GAA2500505.1"/>
    </source>
</evidence>
<comment type="caution">
    <text evidence="1">The sequence shown here is derived from an EMBL/GenBank/DDBJ whole genome shotgun (WGS) entry which is preliminary data.</text>
</comment>
<evidence type="ECO:0000313" key="2">
    <source>
        <dbReference type="Proteomes" id="UP001501358"/>
    </source>
</evidence>
<proteinExistence type="predicted"/>
<gene>
    <name evidence="1" type="ORF">GCM10010406_41260</name>
</gene>
<protein>
    <submittedName>
        <fullName evidence="1">Three-Cys-motif partner protein TcmP</fullName>
    </submittedName>
</protein>
<accession>A0ABN3MF96</accession>
<dbReference type="RefSeq" id="WP_344384669.1">
    <property type="nucleotide sequence ID" value="NZ_BAAATA010000028.1"/>
</dbReference>
<sequence length="399" mass="44369">MSSGTGGGYWADKALPSVFKHELLKRYLPPFGGMTSTQSRDRRVVYLDGYAGEGRYENGEPASAEIALRVASFLRARSGLTLECFFSEPQAKSFDRLHEVVQQYLARGVRAHAHRGEVDGVLDQVVERAIREPLFLFLDPCGLVLPQDRLVDVLAHKRPAARPATELLMNFSMMAVWRLGGHVRSPKGNERSLQRFDDVCGGTWWREYFADAVASRGTDGAAEDAIEAVAAEYARRLARRTGMFVQSVPVSHSPRKRAVYRLVFATRSPYGLWVFGDAVARARATWWKTLEEREEDGVLFSMASVTRKDPKEVEAEAIPQIAENLAKLLARTGRPVKLVDHTLEVFGAFYGQVTEPVVRQAVRLLHGQGVTPSNGVGVKRPREITLHPGDLTAWRGGRA</sequence>